<reference evidence="3" key="1">
    <citation type="journal article" date="2019" name="Int. J. Syst. Evol. Microbiol.">
        <title>The Global Catalogue of Microorganisms (GCM) 10K type strain sequencing project: providing services to taxonomists for standard genome sequencing and annotation.</title>
        <authorList>
            <consortium name="The Broad Institute Genomics Platform"/>
            <consortium name="The Broad Institute Genome Sequencing Center for Infectious Disease"/>
            <person name="Wu L."/>
            <person name="Ma J."/>
        </authorList>
    </citation>
    <scope>NUCLEOTIDE SEQUENCE [LARGE SCALE GENOMIC DNA]</scope>
    <source>
        <strain evidence="3">JCM 3369</strain>
    </source>
</reference>
<comment type="caution">
    <text evidence="2">The sequence shown here is derived from an EMBL/GenBank/DDBJ whole genome shotgun (WGS) entry which is preliminary data.</text>
</comment>
<dbReference type="EMBL" id="JBHSXS010000051">
    <property type="protein sequence ID" value="MFC6886296.1"/>
    <property type="molecule type" value="Genomic_DNA"/>
</dbReference>
<evidence type="ECO:0000259" key="1">
    <source>
        <dbReference type="Pfam" id="PF19054"/>
    </source>
</evidence>
<evidence type="ECO:0000313" key="3">
    <source>
        <dbReference type="Proteomes" id="UP001596380"/>
    </source>
</evidence>
<proteinExistence type="predicted"/>
<keyword evidence="3" id="KW-1185">Reference proteome</keyword>
<gene>
    <name evidence="2" type="ORF">ACFQKB_41515</name>
</gene>
<name>A0ABW2D0E6_9ACTN</name>
<protein>
    <submittedName>
        <fullName evidence="2">DUF5753 domain-containing protein</fullName>
    </submittedName>
</protein>
<feature type="domain" description="DUF5753" evidence="1">
    <location>
        <begin position="5"/>
        <end position="164"/>
    </location>
</feature>
<accession>A0ABW2D0E6</accession>
<organism evidence="2 3">
    <name type="scientific">Actinomadura yumaensis</name>
    <dbReference type="NCBI Taxonomy" id="111807"/>
    <lineage>
        <taxon>Bacteria</taxon>
        <taxon>Bacillati</taxon>
        <taxon>Actinomycetota</taxon>
        <taxon>Actinomycetes</taxon>
        <taxon>Streptosporangiales</taxon>
        <taxon>Thermomonosporaceae</taxon>
        <taxon>Actinomadura</taxon>
    </lineage>
</organism>
<dbReference type="RefSeq" id="WP_309240137.1">
    <property type="nucleotide sequence ID" value="NZ_JBHSXE010000001.1"/>
</dbReference>
<dbReference type="Proteomes" id="UP001596380">
    <property type="component" value="Unassembled WGS sequence"/>
</dbReference>
<dbReference type="InterPro" id="IPR043917">
    <property type="entry name" value="DUF5753"/>
</dbReference>
<evidence type="ECO:0000313" key="2">
    <source>
        <dbReference type="EMBL" id="MFC6886296.1"/>
    </source>
</evidence>
<dbReference type="Pfam" id="PF19054">
    <property type="entry name" value="DUF5753"/>
    <property type="match status" value="1"/>
</dbReference>
<sequence>MDLRTTIIPGLLQTEDYARHVIRGMLPEASDDEVERRVETRMRRQAVLDGLKLWAIIDEAALRRQVGTPAEMRAQMEHLRQMMRRPGIVVQALPFEAGAHPAMLGAFAILKFIEPVAPDIVYVEGLSNDLFLDDDASIKRYADTFEHLRAGAASPASTNSLLRELAE</sequence>